<dbReference type="AlphaFoldDB" id="A0A6J5YE65"/>
<accession>A0A6J5YE65</accession>
<organism evidence="2">
    <name type="scientific">freshwater metagenome</name>
    <dbReference type="NCBI Taxonomy" id="449393"/>
    <lineage>
        <taxon>unclassified sequences</taxon>
        <taxon>metagenomes</taxon>
        <taxon>ecological metagenomes</taxon>
    </lineage>
</organism>
<dbReference type="CDD" id="cd02440">
    <property type="entry name" value="AdoMet_MTases"/>
    <property type="match status" value="1"/>
</dbReference>
<dbReference type="Gene3D" id="3.40.50.150">
    <property type="entry name" value="Vaccinia Virus protein VP39"/>
    <property type="match status" value="1"/>
</dbReference>
<name>A0A6J5YE65_9ZZZZ</name>
<gene>
    <name evidence="2" type="ORF">UFOPK1392_01482</name>
    <name evidence="3" type="ORF">UFOPK3733_00753</name>
</gene>
<feature type="domain" description="Methyltransferase" evidence="1">
    <location>
        <begin position="37"/>
        <end position="136"/>
    </location>
</feature>
<dbReference type="InterPro" id="IPR029063">
    <property type="entry name" value="SAM-dependent_MTases_sf"/>
</dbReference>
<reference evidence="2" key="1">
    <citation type="submission" date="2020-05" db="EMBL/GenBank/DDBJ databases">
        <authorList>
            <person name="Chiriac C."/>
            <person name="Salcher M."/>
            <person name="Ghai R."/>
            <person name="Kavagutti S V."/>
        </authorList>
    </citation>
    <scope>NUCLEOTIDE SEQUENCE</scope>
</reference>
<dbReference type="Pfam" id="PF13649">
    <property type="entry name" value="Methyltransf_25"/>
    <property type="match status" value="1"/>
</dbReference>
<protein>
    <submittedName>
        <fullName evidence="2">Unannotated protein</fullName>
    </submittedName>
</protein>
<dbReference type="InterPro" id="IPR041698">
    <property type="entry name" value="Methyltransf_25"/>
</dbReference>
<evidence type="ECO:0000313" key="3">
    <source>
        <dbReference type="EMBL" id="CAB4932396.1"/>
    </source>
</evidence>
<dbReference type="EMBL" id="CAEMXZ010000066">
    <property type="protein sequence ID" value="CAB4323725.1"/>
    <property type="molecule type" value="Genomic_DNA"/>
</dbReference>
<evidence type="ECO:0000259" key="1">
    <source>
        <dbReference type="Pfam" id="PF13649"/>
    </source>
</evidence>
<sequence length="221" mass="23932">MQLWADSDRRGRFHTTARWWSAPFAELELEVPLAGDILEVGCGHGVLSTYLAITSHARRVVGIDIDADKILLASEAILGLRPDEADLRFEVEPSGVVPPTEGGWRSIVIADVLYLLGRERRDALLAACVDALAPGGLLVIKEVDTKPLLKARISQLQELISTKVLRITDGHALEFASSEELVATLVDLGMSTMSKRIDHGYLHPHCVVLGTKPVVSVDAAG</sequence>
<proteinExistence type="predicted"/>
<dbReference type="EMBL" id="CAFBNC010000027">
    <property type="protein sequence ID" value="CAB4932396.1"/>
    <property type="molecule type" value="Genomic_DNA"/>
</dbReference>
<dbReference type="SUPFAM" id="SSF53335">
    <property type="entry name" value="S-adenosyl-L-methionine-dependent methyltransferases"/>
    <property type="match status" value="1"/>
</dbReference>
<evidence type="ECO:0000313" key="2">
    <source>
        <dbReference type="EMBL" id="CAB4323725.1"/>
    </source>
</evidence>